<dbReference type="Proteomes" id="UP001060215">
    <property type="component" value="Chromosome 6"/>
</dbReference>
<proteinExistence type="predicted"/>
<gene>
    <name evidence="1" type="ORF">LOK49_LG03G00290</name>
</gene>
<accession>A0ACC0ICJ3</accession>
<evidence type="ECO:0000313" key="1">
    <source>
        <dbReference type="EMBL" id="KAI8023032.1"/>
    </source>
</evidence>
<dbReference type="EMBL" id="CM045763">
    <property type="protein sequence ID" value="KAI8023032.1"/>
    <property type="molecule type" value="Genomic_DNA"/>
</dbReference>
<name>A0ACC0ICJ3_9ERIC</name>
<sequence>MHQTTLHCHLTLVTLLLLLLHLPSSTAEIKNITISSDSCHAIRLEEFGFTTTGHLSITLSSISFTSTTPPLNLSLLAFFLSPIDLHQDILDIEKNPKLCILHNPHINLLFNFHNISLAPTSSFNQTFPITKPNGYDLFFTNCNPQTSISMLVHIEFFNFDSNGNKDYLSSGQTQLPTVYFIFSLLYFPLLVLWLFTCFKNKSFIHKIHFLMTTLLLFKTLNMICAAENKQYVKITGTPHGWDVLFYTFQSTRALLLFTVLTLIGSGWSVVKPCLEEMEILLLMIGILLQVLSNIAWIVINNTGPFLEGWVIWVWVFLLIDITTCFMASLPLAWRINTLKQTAMEDGKAALNLAKLRLFRDFYTVLFVYVYVSRSLVFAIRMNAPYEFQWMSNVTEESASFVLYLVMFYWFRPMEESEYCGVDEEEEEAALVAIHSGEFDIGSPMFILATV</sequence>
<comment type="caution">
    <text evidence="1">The sequence shown here is derived from an EMBL/GenBank/DDBJ whole genome shotgun (WGS) entry which is preliminary data.</text>
</comment>
<keyword evidence="2" id="KW-1185">Reference proteome</keyword>
<evidence type="ECO:0000313" key="2">
    <source>
        <dbReference type="Proteomes" id="UP001060215"/>
    </source>
</evidence>
<protein>
    <submittedName>
        <fullName evidence="1">Protein GPR107</fullName>
    </submittedName>
</protein>
<reference evidence="1 2" key="1">
    <citation type="journal article" date="2022" name="Plant J.">
        <title>Chromosome-level genome of Camellia lanceoleosa provides a valuable resource for understanding genome evolution and self-incompatibility.</title>
        <authorList>
            <person name="Gong W."/>
            <person name="Xiao S."/>
            <person name="Wang L."/>
            <person name="Liao Z."/>
            <person name="Chang Y."/>
            <person name="Mo W."/>
            <person name="Hu G."/>
            <person name="Li W."/>
            <person name="Zhao G."/>
            <person name="Zhu H."/>
            <person name="Hu X."/>
            <person name="Ji K."/>
            <person name="Xiang X."/>
            <person name="Song Q."/>
            <person name="Yuan D."/>
            <person name="Jin S."/>
            <person name="Zhang L."/>
        </authorList>
    </citation>
    <scope>NUCLEOTIDE SEQUENCE [LARGE SCALE GENOMIC DNA]</scope>
    <source>
        <strain evidence="1">SQ_2022a</strain>
    </source>
</reference>
<organism evidence="1 2">
    <name type="scientific">Camellia lanceoleosa</name>
    <dbReference type="NCBI Taxonomy" id="1840588"/>
    <lineage>
        <taxon>Eukaryota</taxon>
        <taxon>Viridiplantae</taxon>
        <taxon>Streptophyta</taxon>
        <taxon>Embryophyta</taxon>
        <taxon>Tracheophyta</taxon>
        <taxon>Spermatophyta</taxon>
        <taxon>Magnoliopsida</taxon>
        <taxon>eudicotyledons</taxon>
        <taxon>Gunneridae</taxon>
        <taxon>Pentapetalae</taxon>
        <taxon>asterids</taxon>
        <taxon>Ericales</taxon>
        <taxon>Theaceae</taxon>
        <taxon>Camellia</taxon>
    </lineage>
</organism>